<evidence type="ECO:0000256" key="2">
    <source>
        <dbReference type="SAM" id="Phobius"/>
    </source>
</evidence>
<evidence type="ECO:0000313" key="4">
    <source>
        <dbReference type="Proteomes" id="UP000199630"/>
    </source>
</evidence>
<keyword evidence="4" id="KW-1185">Reference proteome</keyword>
<reference evidence="4" key="1">
    <citation type="submission" date="2016-10" db="EMBL/GenBank/DDBJ databases">
        <authorList>
            <person name="Varghese N."/>
            <person name="Submissions S."/>
        </authorList>
    </citation>
    <scope>NUCLEOTIDE SEQUENCE [LARGE SCALE GENOMIC DNA]</scope>
    <source>
        <strain evidence="4">DSM 26471</strain>
    </source>
</reference>
<dbReference type="Proteomes" id="UP000199630">
    <property type="component" value="Unassembled WGS sequence"/>
</dbReference>
<protein>
    <submittedName>
        <fullName evidence="3">Uncharacterized protein</fullName>
    </submittedName>
</protein>
<name>A0A1I3P5D4_9RHOB</name>
<evidence type="ECO:0000256" key="1">
    <source>
        <dbReference type="SAM" id="MobiDB-lite"/>
    </source>
</evidence>
<keyword evidence="2" id="KW-1133">Transmembrane helix</keyword>
<dbReference type="EMBL" id="FORH01000002">
    <property type="protein sequence ID" value="SFJ16570.1"/>
    <property type="molecule type" value="Genomic_DNA"/>
</dbReference>
<proteinExistence type="predicted"/>
<feature type="region of interest" description="Disordered" evidence="1">
    <location>
        <begin position="1"/>
        <end position="20"/>
    </location>
</feature>
<accession>A0A1I3P5D4</accession>
<keyword evidence="2" id="KW-0812">Transmembrane</keyword>
<feature type="transmembrane region" description="Helical" evidence="2">
    <location>
        <begin position="28"/>
        <end position="47"/>
    </location>
</feature>
<sequence length="76" mass="7972">MTDATFASTAAVESHDHHEDGIATPRGVALFLLFVVAALSAVAYGVFTIGPWVLGLTALAFVPVIYLTLILLTTGR</sequence>
<evidence type="ECO:0000313" key="3">
    <source>
        <dbReference type="EMBL" id="SFJ16570.1"/>
    </source>
</evidence>
<feature type="transmembrane region" description="Helical" evidence="2">
    <location>
        <begin position="53"/>
        <end position="72"/>
    </location>
</feature>
<keyword evidence="2" id="KW-0472">Membrane</keyword>
<gene>
    <name evidence="3" type="ORF">SAMN04487991_1565</name>
</gene>
<dbReference type="AlphaFoldDB" id="A0A1I3P5D4"/>
<organism evidence="3 4">
    <name type="scientific">Celeribacter neptunius</name>
    <dbReference type="NCBI Taxonomy" id="588602"/>
    <lineage>
        <taxon>Bacteria</taxon>
        <taxon>Pseudomonadati</taxon>
        <taxon>Pseudomonadota</taxon>
        <taxon>Alphaproteobacteria</taxon>
        <taxon>Rhodobacterales</taxon>
        <taxon>Roseobacteraceae</taxon>
        <taxon>Celeribacter</taxon>
    </lineage>
</organism>
<dbReference type="STRING" id="588602.SAMN04487991_1565"/>
<dbReference type="OrthoDB" id="7872962at2"/>
<dbReference type="RefSeq" id="WP_090059716.1">
    <property type="nucleotide sequence ID" value="NZ_FORH01000002.1"/>
</dbReference>